<accession>A0A0F9VKV4</accession>
<gene>
    <name evidence="2" type="ORF">LCGC14_0472350</name>
</gene>
<comment type="caution">
    <text evidence="2">The sequence shown here is derived from an EMBL/GenBank/DDBJ whole genome shotgun (WGS) entry which is preliminary data.</text>
</comment>
<evidence type="ECO:0000313" key="2">
    <source>
        <dbReference type="EMBL" id="KKN66413.1"/>
    </source>
</evidence>
<proteinExistence type="predicted"/>
<dbReference type="AlphaFoldDB" id="A0A0F9VKV4"/>
<sequence length="70" mass="7823">MIKVRLTRGCTVSGILHPRGTIIEVENYIAERMEKRGVGEPLVSGLILPSSIRKSKKGKPKKQQRDHEGD</sequence>
<protein>
    <submittedName>
        <fullName evidence="2">Uncharacterized protein</fullName>
    </submittedName>
</protein>
<feature type="compositionally biased region" description="Basic residues" evidence="1">
    <location>
        <begin position="53"/>
        <end position="62"/>
    </location>
</feature>
<organism evidence="2">
    <name type="scientific">marine sediment metagenome</name>
    <dbReference type="NCBI Taxonomy" id="412755"/>
    <lineage>
        <taxon>unclassified sequences</taxon>
        <taxon>metagenomes</taxon>
        <taxon>ecological metagenomes</taxon>
    </lineage>
</organism>
<dbReference type="EMBL" id="LAZR01000502">
    <property type="protein sequence ID" value="KKN66413.1"/>
    <property type="molecule type" value="Genomic_DNA"/>
</dbReference>
<reference evidence="2" key="1">
    <citation type="journal article" date="2015" name="Nature">
        <title>Complex archaea that bridge the gap between prokaryotes and eukaryotes.</title>
        <authorList>
            <person name="Spang A."/>
            <person name="Saw J.H."/>
            <person name="Jorgensen S.L."/>
            <person name="Zaremba-Niedzwiedzka K."/>
            <person name="Martijn J."/>
            <person name="Lind A.E."/>
            <person name="van Eijk R."/>
            <person name="Schleper C."/>
            <person name="Guy L."/>
            <person name="Ettema T.J."/>
        </authorList>
    </citation>
    <scope>NUCLEOTIDE SEQUENCE</scope>
</reference>
<name>A0A0F9VKV4_9ZZZZ</name>
<feature type="region of interest" description="Disordered" evidence="1">
    <location>
        <begin position="49"/>
        <end position="70"/>
    </location>
</feature>
<evidence type="ECO:0000256" key="1">
    <source>
        <dbReference type="SAM" id="MobiDB-lite"/>
    </source>
</evidence>